<protein>
    <submittedName>
        <fullName evidence="2">Uncharacterized protein</fullName>
    </submittedName>
</protein>
<evidence type="ECO:0000256" key="1">
    <source>
        <dbReference type="SAM" id="MobiDB-lite"/>
    </source>
</evidence>
<accession>A0A7C5QDP3</accession>
<gene>
    <name evidence="2" type="ORF">ENM11_06215</name>
</gene>
<feature type="region of interest" description="Disordered" evidence="1">
    <location>
        <begin position="65"/>
        <end position="96"/>
    </location>
</feature>
<sequence>MRLSKYGFYGAVDSRNCVMKPANVVVDGGVYGFLTTANPRAYFYVEFKTVRAPFELLFKWVDTEGKPRRSHRGTPNRASSTTTVSGHRWRLTITNP</sequence>
<organism evidence="2">
    <name type="scientific">Caldiarchaeum subterraneum</name>
    <dbReference type="NCBI Taxonomy" id="311458"/>
    <lineage>
        <taxon>Archaea</taxon>
        <taxon>Nitrososphaerota</taxon>
        <taxon>Candidatus Caldarchaeales</taxon>
        <taxon>Candidatus Caldarchaeaceae</taxon>
        <taxon>Candidatus Caldarchaeum</taxon>
    </lineage>
</organism>
<proteinExistence type="predicted"/>
<comment type="caution">
    <text evidence="2">The sequence shown here is derived from an EMBL/GenBank/DDBJ whole genome shotgun (WGS) entry which is preliminary data.</text>
</comment>
<dbReference type="EMBL" id="DRWN01000051">
    <property type="protein sequence ID" value="HHK68728.1"/>
    <property type="molecule type" value="Genomic_DNA"/>
</dbReference>
<feature type="compositionally biased region" description="Polar residues" evidence="1">
    <location>
        <begin position="76"/>
        <end position="85"/>
    </location>
</feature>
<evidence type="ECO:0000313" key="2">
    <source>
        <dbReference type="EMBL" id="HHK68728.1"/>
    </source>
</evidence>
<name>A0A7C5QDP3_CALS0</name>
<reference evidence="2" key="1">
    <citation type="journal article" date="2020" name="mSystems">
        <title>Genome- and Community-Level Interaction Insights into Carbon Utilization and Element Cycling Functions of Hydrothermarchaeota in Hydrothermal Sediment.</title>
        <authorList>
            <person name="Zhou Z."/>
            <person name="Liu Y."/>
            <person name="Xu W."/>
            <person name="Pan J."/>
            <person name="Luo Z.H."/>
            <person name="Li M."/>
        </authorList>
    </citation>
    <scope>NUCLEOTIDE SEQUENCE [LARGE SCALE GENOMIC DNA]</scope>
    <source>
        <strain evidence="2">SpSt-1056</strain>
    </source>
</reference>
<dbReference type="AlphaFoldDB" id="A0A7C5QDP3"/>